<dbReference type="InParanoid" id="E9GJ50"/>
<organism evidence="2 3">
    <name type="scientific">Daphnia pulex</name>
    <name type="common">Water flea</name>
    <dbReference type="NCBI Taxonomy" id="6669"/>
    <lineage>
        <taxon>Eukaryota</taxon>
        <taxon>Metazoa</taxon>
        <taxon>Ecdysozoa</taxon>
        <taxon>Arthropoda</taxon>
        <taxon>Crustacea</taxon>
        <taxon>Branchiopoda</taxon>
        <taxon>Diplostraca</taxon>
        <taxon>Cladocera</taxon>
        <taxon>Anomopoda</taxon>
        <taxon>Daphniidae</taxon>
        <taxon>Daphnia</taxon>
    </lineage>
</organism>
<accession>E9GJ50</accession>
<sequence length="160" mass="17144">MKSFVALSALVLLAVCVVSSQGKSFGNKNVNKNVNDNSNSDFDFLSSFLDSYLSQQEKKGKAAKAVPASVPIASKSAVTTSTAINDESPASIIAVAISRSLPDTSTTAQQQQEDQQSFQVEIGLDDNEFVDDISAFDDSEQEESPFSAAQLKFFQSLMEA</sequence>
<proteinExistence type="predicted"/>
<keyword evidence="3" id="KW-1185">Reference proteome</keyword>
<keyword evidence="1" id="KW-0732">Signal</keyword>
<dbReference type="EMBL" id="GL732547">
    <property type="protein sequence ID" value="EFX80546.1"/>
    <property type="molecule type" value="Genomic_DNA"/>
</dbReference>
<dbReference type="HOGENOM" id="CLU_1877519_0_0_1"/>
<evidence type="ECO:0000313" key="3">
    <source>
        <dbReference type="Proteomes" id="UP000000305"/>
    </source>
</evidence>
<name>E9GJ50_DAPPU</name>
<protein>
    <submittedName>
        <fullName evidence="2">Uncharacterized protein</fullName>
    </submittedName>
</protein>
<reference evidence="2 3" key="1">
    <citation type="journal article" date="2011" name="Science">
        <title>The ecoresponsive genome of Daphnia pulex.</title>
        <authorList>
            <person name="Colbourne J.K."/>
            <person name="Pfrender M.E."/>
            <person name="Gilbert D."/>
            <person name="Thomas W.K."/>
            <person name="Tucker A."/>
            <person name="Oakley T.H."/>
            <person name="Tokishita S."/>
            <person name="Aerts A."/>
            <person name="Arnold G.J."/>
            <person name="Basu M.K."/>
            <person name="Bauer D.J."/>
            <person name="Caceres C.E."/>
            <person name="Carmel L."/>
            <person name="Casola C."/>
            <person name="Choi J.H."/>
            <person name="Detter J.C."/>
            <person name="Dong Q."/>
            <person name="Dusheyko S."/>
            <person name="Eads B.D."/>
            <person name="Frohlich T."/>
            <person name="Geiler-Samerotte K.A."/>
            <person name="Gerlach D."/>
            <person name="Hatcher P."/>
            <person name="Jogdeo S."/>
            <person name="Krijgsveld J."/>
            <person name="Kriventseva E.V."/>
            <person name="Kultz D."/>
            <person name="Laforsch C."/>
            <person name="Lindquist E."/>
            <person name="Lopez J."/>
            <person name="Manak J.R."/>
            <person name="Muller J."/>
            <person name="Pangilinan J."/>
            <person name="Patwardhan R.P."/>
            <person name="Pitluck S."/>
            <person name="Pritham E.J."/>
            <person name="Rechtsteiner A."/>
            <person name="Rho M."/>
            <person name="Rogozin I.B."/>
            <person name="Sakarya O."/>
            <person name="Salamov A."/>
            <person name="Schaack S."/>
            <person name="Shapiro H."/>
            <person name="Shiga Y."/>
            <person name="Skalitzky C."/>
            <person name="Smith Z."/>
            <person name="Souvorov A."/>
            <person name="Sung W."/>
            <person name="Tang Z."/>
            <person name="Tsuchiya D."/>
            <person name="Tu H."/>
            <person name="Vos H."/>
            <person name="Wang M."/>
            <person name="Wolf Y.I."/>
            <person name="Yamagata H."/>
            <person name="Yamada T."/>
            <person name="Ye Y."/>
            <person name="Shaw J.R."/>
            <person name="Andrews J."/>
            <person name="Crease T.J."/>
            <person name="Tang H."/>
            <person name="Lucas S.M."/>
            <person name="Robertson H.M."/>
            <person name="Bork P."/>
            <person name="Koonin E.V."/>
            <person name="Zdobnov E.M."/>
            <person name="Grigoriev I.V."/>
            <person name="Lynch M."/>
            <person name="Boore J.L."/>
        </authorList>
    </citation>
    <scope>NUCLEOTIDE SEQUENCE [LARGE SCALE GENOMIC DNA]</scope>
</reference>
<evidence type="ECO:0000256" key="1">
    <source>
        <dbReference type="SAM" id="SignalP"/>
    </source>
</evidence>
<evidence type="ECO:0000313" key="2">
    <source>
        <dbReference type="EMBL" id="EFX80546.1"/>
    </source>
</evidence>
<dbReference type="KEGG" id="dpx:DAPPUDRAFT_304014"/>
<dbReference type="AlphaFoldDB" id="E9GJ50"/>
<dbReference type="Proteomes" id="UP000000305">
    <property type="component" value="Unassembled WGS sequence"/>
</dbReference>
<feature type="chain" id="PRO_5003237108" evidence="1">
    <location>
        <begin position="23"/>
        <end position="160"/>
    </location>
</feature>
<feature type="signal peptide" evidence="1">
    <location>
        <begin position="1"/>
        <end position="22"/>
    </location>
</feature>
<gene>
    <name evidence="2" type="ORF">DAPPUDRAFT_304014</name>
</gene>